<evidence type="ECO:0008006" key="13">
    <source>
        <dbReference type="Google" id="ProtNLM"/>
    </source>
</evidence>
<accession>A0A1W0A518</accession>
<dbReference type="OrthoDB" id="1368at2759"/>
<keyword evidence="3" id="KW-1003">Cell membrane</keyword>
<comment type="caution">
    <text evidence="11">The sequence shown here is derived from an EMBL/GenBank/DDBJ whole genome shotgun (WGS) entry which is preliminary data.</text>
</comment>
<keyword evidence="6" id="KW-0406">Ion transport</keyword>
<proteinExistence type="predicted"/>
<keyword evidence="5 9" id="KW-1133">Transmembrane helix</keyword>
<keyword evidence="4 9" id="KW-0812">Transmembrane</keyword>
<dbReference type="Proteomes" id="UP000243217">
    <property type="component" value="Unassembled WGS sequence"/>
</dbReference>
<evidence type="ECO:0000256" key="2">
    <source>
        <dbReference type="ARBA" id="ARBA00022448"/>
    </source>
</evidence>
<evidence type="ECO:0000256" key="4">
    <source>
        <dbReference type="ARBA" id="ARBA00022692"/>
    </source>
</evidence>
<evidence type="ECO:0000256" key="10">
    <source>
        <dbReference type="SAM" id="SignalP"/>
    </source>
</evidence>
<evidence type="ECO:0000313" key="12">
    <source>
        <dbReference type="Proteomes" id="UP000243217"/>
    </source>
</evidence>
<evidence type="ECO:0000256" key="7">
    <source>
        <dbReference type="ARBA" id="ARBA00023136"/>
    </source>
</evidence>
<dbReference type="GO" id="GO:0005886">
    <property type="term" value="C:plasma membrane"/>
    <property type="evidence" value="ECO:0007669"/>
    <property type="project" value="UniProtKB-SubCell"/>
</dbReference>
<evidence type="ECO:0000256" key="8">
    <source>
        <dbReference type="SAM" id="MobiDB-lite"/>
    </source>
</evidence>
<keyword evidence="2" id="KW-0813">Transport</keyword>
<dbReference type="AlphaFoldDB" id="A0A1W0A518"/>
<keyword evidence="7 9" id="KW-0472">Membrane</keyword>
<dbReference type="STRING" id="74557.A0A1W0A518"/>
<keyword evidence="12" id="KW-1185">Reference proteome</keyword>
<comment type="subcellular location">
    <subcellularLocation>
        <location evidence="1">Cell membrane</location>
        <topology evidence="1">Multi-pass membrane protein</topology>
    </subcellularLocation>
</comment>
<evidence type="ECO:0000256" key="6">
    <source>
        <dbReference type="ARBA" id="ARBA00023065"/>
    </source>
</evidence>
<evidence type="ECO:0000256" key="3">
    <source>
        <dbReference type="ARBA" id="ARBA00022475"/>
    </source>
</evidence>
<name>A0A1W0A518_9STRA</name>
<feature type="non-terminal residue" evidence="11">
    <location>
        <position position="1"/>
    </location>
</feature>
<feature type="region of interest" description="Disordered" evidence="8">
    <location>
        <begin position="330"/>
        <end position="354"/>
    </location>
</feature>
<reference evidence="11 12" key="1">
    <citation type="journal article" date="2014" name="Genome Biol. Evol.">
        <title>The secreted proteins of Achlya hypogyna and Thraustotheca clavata identify the ancestral oomycete secretome and reveal gene acquisitions by horizontal gene transfer.</title>
        <authorList>
            <person name="Misner I."/>
            <person name="Blouin N."/>
            <person name="Leonard G."/>
            <person name="Richards T.A."/>
            <person name="Lane C.E."/>
        </authorList>
    </citation>
    <scope>NUCLEOTIDE SEQUENCE [LARGE SCALE GENOMIC DNA]</scope>
    <source>
        <strain evidence="11 12">ATCC 34112</strain>
    </source>
</reference>
<feature type="chain" id="PRO_5012031728" description="Bestrophin homolog" evidence="10">
    <location>
        <begin position="22"/>
        <end position="354"/>
    </location>
</feature>
<gene>
    <name evidence="11" type="ORF">THRCLA_02525</name>
</gene>
<dbReference type="PANTHER" id="PTHR33281:SF19">
    <property type="entry name" value="VOLTAGE-DEPENDENT ANION CHANNEL-FORMING PROTEIN YNEE"/>
    <property type="match status" value="1"/>
</dbReference>
<evidence type="ECO:0000256" key="9">
    <source>
        <dbReference type="SAM" id="Phobius"/>
    </source>
</evidence>
<feature type="transmembrane region" description="Helical" evidence="9">
    <location>
        <begin position="190"/>
        <end position="210"/>
    </location>
</feature>
<evidence type="ECO:0000256" key="5">
    <source>
        <dbReference type="ARBA" id="ARBA00022989"/>
    </source>
</evidence>
<dbReference type="Pfam" id="PF25539">
    <property type="entry name" value="Bestrophin_2"/>
    <property type="match status" value="1"/>
</dbReference>
<feature type="signal peptide" evidence="10">
    <location>
        <begin position="1"/>
        <end position="21"/>
    </location>
</feature>
<dbReference type="InterPro" id="IPR044669">
    <property type="entry name" value="YneE/VCCN1/2-like"/>
</dbReference>
<organism evidence="11 12">
    <name type="scientific">Thraustotheca clavata</name>
    <dbReference type="NCBI Taxonomy" id="74557"/>
    <lineage>
        <taxon>Eukaryota</taxon>
        <taxon>Sar</taxon>
        <taxon>Stramenopiles</taxon>
        <taxon>Oomycota</taxon>
        <taxon>Saprolegniomycetes</taxon>
        <taxon>Saprolegniales</taxon>
        <taxon>Achlyaceae</taxon>
        <taxon>Thraustotheca</taxon>
    </lineage>
</organism>
<dbReference type="PANTHER" id="PTHR33281">
    <property type="entry name" value="UPF0187 PROTEIN YNEE"/>
    <property type="match status" value="1"/>
</dbReference>
<keyword evidence="10" id="KW-0732">Signal</keyword>
<sequence>DTLTVFNLFIGLMISFRLNSAFNQWRAGVVAIASVAEAARGIVASTASMVDFAVGGEEKLHFMSEMRRYVCLYVSIIVQDARGYLRDDIQPFIAGNLLKETEADEMRRCGVVISRKDTAGSDYSTILQANPHKLRATIVEVWLRRLIQSGGRRNWFAPPQAASLNANVSSLVSLYTTIYNIANIPIPFNYAHFLTLMMVLYLTLYAFVIVQSSGFATPLWVFLWGFVLFSCDDLAREIECPFGLDSNDIDLESRIVRMEEELDVILRSLHYYEATVRPTETTNKQSNHIESINWIKSSTSQYNSVSFDEETQSNEIPMTPAPVLRNVLTSPSEEENEQTSPITSSINNNNYGTV</sequence>
<dbReference type="EMBL" id="JNBS01000471">
    <property type="protein sequence ID" value="OQS05328.1"/>
    <property type="molecule type" value="Genomic_DNA"/>
</dbReference>
<evidence type="ECO:0000313" key="11">
    <source>
        <dbReference type="EMBL" id="OQS05328.1"/>
    </source>
</evidence>
<evidence type="ECO:0000256" key="1">
    <source>
        <dbReference type="ARBA" id="ARBA00004651"/>
    </source>
</evidence>
<protein>
    <recommendedName>
        <fullName evidence="13">Bestrophin homolog</fullName>
    </recommendedName>
</protein>
<dbReference type="GO" id="GO:0005254">
    <property type="term" value="F:chloride channel activity"/>
    <property type="evidence" value="ECO:0007669"/>
    <property type="project" value="InterPro"/>
</dbReference>